<reference evidence="1 2" key="1">
    <citation type="submission" date="2017-01" db="EMBL/GenBank/DDBJ databases">
        <title>Novel large sulfur bacteria in the metagenomes of groundwater-fed chemosynthetic microbial mats in the Lake Huron basin.</title>
        <authorList>
            <person name="Sharrar A.M."/>
            <person name="Flood B.E."/>
            <person name="Bailey J.V."/>
            <person name="Jones D.S."/>
            <person name="Biddanda B."/>
            <person name="Ruberg S.A."/>
            <person name="Marcus D.N."/>
            <person name="Dick G.J."/>
        </authorList>
    </citation>
    <scope>NUCLEOTIDE SEQUENCE [LARGE SCALE GENOMIC DNA]</scope>
    <source>
        <strain evidence="1">A8</strain>
    </source>
</reference>
<dbReference type="EMBL" id="MTEJ01000454">
    <property type="protein sequence ID" value="OQX02826.1"/>
    <property type="molecule type" value="Genomic_DNA"/>
</dbReference>
<gene>
    <name evidence="1" type="ORF">BWK73_41415</name>
</gene>
<protein>
    <submittedName>
        <fullName evidence="1">Uncharacterized protein</fullName>
    </submittedName>
</protein>
<evidence type="ECO:0000313" key="2">
    <source>
        <dbReference type="Proteomes" id="UP000192491"/>
    </source>
</evidence>
<dbReference type="AlphaFoldDB" id="A0A1Y1QCS7"/>
<name>A0A1Y1QCS7_9GAMM</name>
<organism evidence="1 2">
    <name type="scientific">Thiothrix lacustris</name>
    <dbReference type="NCBI Taxonomy" id="525917"/>
    <lineage>
        <taxon>Bacteria</taxon>
        <taxon>Pseudomonadati</taxon>
        <taxon>Pseudomonadota</taxon>
        <taxon>Gammaproteobacteria</taxon>
        <taxon>Thiotrichales</taxon>
        <taxon>Thiotrichaceae</taxon>
        <taxon>Thiothrix</taxon>
    </lineage>
</organism>
<accession>A0A1Y1QCS7</accession>
<sequence>MRISTLDPITLEDVTDIENAPFIMDGDLKIYFQSEANKAEYLDIPMHTGENSPALKKIFDDIADCPITGSIN</sequence>
<comment type="caution">
    <text evidence="1">The sequence shown here is derived from an EMBL/GenBank/DDBJ whole genome shotgun (WGS) entry which is preliminary data.</text>
</comment>
<dbReference type="Proteomes" id="UP000192491">
    <property type="component" value="Unassembled WGS sequence"/>
</dbReference>
<proteinExistence type="predicted"/>
<evidence type="ECO:0000313" key="1">
    <source>
        <dbReference type="EMBL" id="OQX02826.1"/>
    </source>
</evidence>